<dbReference type="Proteomes" id="UP000076744">
    <property type="component" value="Unassembled WGS sequence"/>
</dbReference>
<name>A0A167T2G2_CORFA</name>
<dbReference type="RefSeq" id="XP_018703289.1">
    <property type="nucleotide sequence ID" value="XM_018849790.1"/>
</dbReference>
<accession>A0A167T2G2</accession>
<dbReference type="GeneID" id="30022478"/>
<dbReference type="OrthoDB" id="5410365at2759"/>
<reference evidence="2 3" key="1">
    <citation type="journal article" date="2016" name="Genome Biol. Evol.">
        <title>Divergent and convergent evolution of fungal pathogenicity.</title>
        <authorList>
            <person name="Shang Y."/>
            <person name="Xiao G."/>
            <person name="Zheng P."/>
            <person name="Cen K."/>
            <person name="Zhan S."/>
            <person name="Wang C."/>
        </authorList>
    </citation>
    <scope>NUCLEOTIDE SEQUENCE [LARGE SCALE GENOMIC DNA]</scope>
    <source>
        <strain evidence="2 3">ARSEF 2679</strain>
    </source>
</reference>
<comment type="caution">
    <text evidence="2">The sequence shown here is derived from an EMBL/GenBank/DDBJ whole genome shotgun (WGS) entry which is preliminary data.</text>
</comment>
<proteinExistence type="predicted"/>
<evidence type="ECO:0000313" key="3">
    <source>
        <dbReference type="Proteomes" id="UP000076744"/>
    </source>
</evidence>
<dbReference type="EMBL" id="AZHB01000015">
    <property type="protein sequence ID" value="OAA60176.1"/>
    <property type="molecule type" value="Genomic_DNA"/>
</dbReference>
<organism evidence="2 3">
    <name type="scientific">Cordyceps fumosorosea (strain ARSEF 2679)</name>
    <name type="common">Isaria fumosorosea</name>
    <dbReference type="NCBI Taxonomy" id="1081104"/>
    <lineage>
        <taxon>Eukaryota</taxon>
        <taxon>Fungi</taxon>
        <taxon>Dikarya</taxon>
        <taxon>Ascomycota</taxon>
        <taxon>Pezizomycotina</taxon>
        <taxon>Sordariomycetes</taxon>
        <taxon>Hypocreomycetidae</taxon>
        <taxon>Hypocreales</taxon>
        <taxon>Cordycipitaceae</taxon>
        <taxon>Cordyceps</taxon>
    </lineage>
</organism>
<evidence type="ECO:0000256" key="1">
    <source>
        <dbReference type="SAM" id="MobiDB-lite"/>
    </source>
</evidence>
<feature type="compositionally biased region" description="Acidic residues" evidence="1">
    <location>
        <begin position="136"/>
        <end position="145"/>
    </location>
</feature>
<protein>
    <submittedName>
        <fullName evidence="2">Uncharacterized protein</fullName>
    </submittedName>
</protein>
<gene>
    <name evidence="2" type="ORF">ISF_06186</name>
</gene>
<evidence type="ECO:0000313" key="2">
    <source>
        <dbReference type="EMBL" id="OAA60176.1"/>
    </source>
</evidence>
<dbReference type="AlphaFoldDB" id="A0A167T2G2"/>
<keyword evidence="3" id="KW-1185">Reference proteome</keyword>
<sequence>MKSEETKLWIQEQAASDQSIYMIIGIQTLIDPRIEVDFTATKQSEATMRLLGNLPPNFKVISPAMEGGTDRDTSNKLEIAAPGERIFALRYRQVTFKWLKCLSSNPTKLSRTCTWTCLDTAWRGANSQDGNMSDTSDNDMSDDEGDDVIEVTVGTESTLPDEDWVEERTGNGHYCINTIA</sequence>
<feature type="region of interest" description="Disordered" evidence="1">
    <location>
        <begin position="126"/>
        <end position="145"/>
    </location>
</feature>